<keyword evidence="4 6" id="KW-0326">Glycosidase</keyword>
<name>A0A1L9TUQ5_9EURO</name>
<dbReference type="PANTHER" id="PTHR43772">
    <property type="entry name" value="ENDO-1,4-BETA-XYLANASE"/>
    <property type="match status" value="1"/>
</dbReference>
<organism evidence="7 8">
    <name type="scientific">Aspergillus sydowii CBS 593.65</name>
    <dbReference type="NCBI Taxonomy" id="1036612"/>
    <lineage>
        <taxon>Eukaryota</taxon>
        <taxon>Fungi</taxon>
        <taxon>Dikarya</taxon>
        <taxon>Ascomycota</taxon>
        <taxon>Pezizomycotina</taxon>
        <taxon>Eurotiomycetes</taxon>
        <taxon>Eurotiomycetidae</taxon>
        <taxon>Eurotiales</taxon>
        <taxon>Aspergillaceae</taxon>
        <taxon>Aspergillus</taxon>
        <taxon>Aspergillus subgen. Nidulantes</taxon>
    </lineage>
</organism>
<dbReference type="InterPro" id="IPR052176">
    <property type="entry name" value="Glycosyl_Hydrlase_43_Enz"/>
</dbReference>
<keyword evidence="3 6" id="KW-0378">Hydrolase</keyword>
<dbReference type="InterPro" id="IPR006710">
    <property type="entry name" value="Glyco_hydro_43"/>
</dbReference>
<keyword evidence="8" id="KW-1185">Reference proteome</keyword>
<dbReference type="Pfam" id="PF04616">
    <property type="entry name" value="Glyco_hydro_43"/>
    <property type="match status" value="2"/>
</dbReference>
<evidence type="ECO:0008006" key="9">
    <source>
        <dbReference type="Google" id="ProtNLM"/>
    </source>
</evidence>
<dbReference type="InterPro" id="IPR023296">
    <property type="entry name" value="Glyco_hydro_beta-prop_sf"/>
</dbReference>
<feature type="site" description="Important for catalytic activity, responsible for pKa modulation of the active site Glu and correct orientation of both the proton donor and substrate" evidence="5">
    <location>
        <position position="140"/>
    </location>
</feature>
<evidence type="ECO:0000256" key="1">
    <source>
        <dbReference type="ARBA" id="ARBA00009865"/>
    </source>
</evidence>
<reference evidence="8" key="1">
    <citation type="journal article" date="2017" name="Genome Biol.">
        <title>Comparative genomics reveals high biological diversity and specific adaptations in the industrially and medically important fungal genus Aspergillus.</title>
        <authorList>
            <person name="de Vries R.P."/>
            <person name="Riley R."/>
            <person name="Wiebenga A."/>
            <person name="Aguilar-Osorio G."/>
            <person name="Amillis S."/>
            <person name="Uchima C.A."/>
            <person name="Anderluh G."/>
            <person name="Asadollahi M."/>
            <person name="Askin M."/>
            <person name="Barry K."/>
            <person name="Battaglia E."/>
            <person name="Bayram O."/>
            <person name="Benocci T."/>
            <person name="Braus-Stromeyer S.A."/>
            <person name="Caldana C."/>
            <person name="Canovas D."/>
            <person name="Cerqueira G.C."/>
            <person name="Chen F."/>
            <person name="Chen W."/>
            <person name="Choi C."/>
            <person name="Clum A."/>
            <person name="Dos Santos R.A."/>
            <person name="Damasio A.R."/>
            <person name="Diallinas G."/>
            <person name="Emri T."/>
            <person name="Fekete E."/>
            <person name="Flipphi M."/>
            <person name="Freyberg S."/>
            <person name="Gallo A."/>
            <person name="Gournas C."/>
            <person name="Habgood R."/>
            <person name="Hainaut M."/>
            <person name="Harispe M.L."/>
            <person name="Henrissat B."/>
            <person name="Hilden K.S."/>
            <person name="Hope R."/>
            <person name="Hossain A."/>
            <person name="Karabika E."/>
            <person name="Karaffa L."/>
            <person name="Karanyi Z."/>
            <person name="Krasevec N."/>
            <person name="Kuo A."/>
            <person name="Kusch H."/>
            <person name="LaButti K."/>
            <person name="Lagendijk E.L."/>
            <person name="Lapidus A."/>
            <person name="Levasseur A."/>
            <person name="Lindquist E."/>
            <person name="Lipzen A."/>
            <person name="Logrieco A.F."/>
            <person name="MacCabe A."/>
            <person name="Maekelae M.R."/>
            <person name="Malavazi I."/>
            <person name="Melin P."/>
            <person name="Meyer V."/>
            <person name="Mielnichuk N."/>
            <person name="Miskei M."/>
            <person name="Molnar A.P."/>
            <person name="Mule G."/>
            <person name="Ngan C.Y."/>
            <person name="Orejas M."/>
            <person name="Orosz E."/>
            <person name="Ouedraogo J.P."/>
            <person name="Overkamp K.M."/>
            <person name="Park H.-S."/>
            <person name="Perrone G."/>
            <person name="Piumi F."/>
            <person name="Punt P.J."/>
            <person name="Ram A.F."/>
            <person name="Ramon A."/>
            <person name="Rauscher S."/>
            <person name="Record E."/>
            <person name="Riano-Pachon D.M."/>
            <person name="Robert V."/>
            <person name="Roehrig J."/>
            <person name="Ruller R."/>
            <person name="Salamov A."/>
            <person name="Salih N.S."/>
            <person name="Samson R.A."/>
            <person name="Sandor E."/>
            <person name="Sanguinetti M."/>
            <person name="Schuetze T."/>
            <person name="Sepcic K."/>
            <person name="Shelest E."/>
            <person name="Sherlock G."/>
            <person name="Sophianopoulou V."/>
            <person name="Squina F.M."/>
            <person name="Sun H."/>
            <person name="Susca A."/>
            <person name="Todd R.B."/>
            <person name="Tsang A."/>
            <person name="Unkles S.E."/>
            <person name="van de Wiele N."/>
            <person name="van Rossen-Uffink D."/>
            <person name="Oliveira J.V."/>
            <person name="Vesth T.C."/>
            <person name="Visser J."/>
            <person name="Yu J.-H."/>
            <person name="Zhou M."/>
            <person name="Andersen M.R."/>
            <person name="Archer D.B."/>
            <person name="Baker S.E."/>
            <person name="Benoit I."/>
            <person name="Brakhage A.A."/>
            <person name="Braus G.H."/>
            <person name="Fischer R."/>
            <person name="Frisvad J.C."/>
            <person name="Goldman G.H."/>
            <person name="Houbraken J."/>
            <person name="Oakley B."/>
            <person name="Pocsi I."/>
            <person name="Scazzocchio C."/>
            <person name="Seiboth B."/>
            <person name="vanKuyk P.A."/>
            <person name="Wortman J."/>
            <person name="Dyer P.S."/>
            <person name="Grigoriev I.V."/>
        </authorList>
    </citation>
    <scope>NUCLEOTIDE SEQUENCE [LARGE SCALE GENOMIC DNA]</scope>
    <source>
        <strain evidence="8">CBS 593.65</strain>
    </source>
</reference>
<dbReference type="GeneID" id="63757601"/>
<dbReference type="SUPFAM" id="SSF75005">
    <property type="entry name" value="Arabinanase/levansucrase/invertase"/>
    <property type="match status" value="1"/>
</dbReference>
<evidence type="ECO:0000313" key="8">
    <source>
        <dbReference type="Proteomes" id="UP000184356"/>
    </source>
</evidence>
<dbReference type="OrthoDB" id="5211809at2759"/>
<dbReference type="CDD" id="cd18619">
    <property type="entry name" value="GH43_CoXyl43_like"/>
    <property type="match status" value="1"/>
</dbReference>
<dbReference type="PANTHER" id="PTHR43772:SF5">
    <property type="entry name" value="BETA-1,4-XYLOSIDASE (EUROFUNG)"/>
    <property type="match status" value="1"/>
</dbReference>
<dbReference type="EMBL" id="KV878583">
    <property type="protein sequence ID" value="OJJ63151.1"/>
    <property type="molecule type" value="Genomic_DNA"/>
</dbReference>
<evidence type="ECO:0000256" key="4">
    <source>
        <dbReference type="ARBA" id="ARBA00023295"/>
    </source>
</evidence>
<gene>
    <name evidence="7" type="ORF">ASPSYDRAFT_145520</name>
</gene>
<dbReference type="VEuPathDB" id="FungiDB:ASPSYDRAFT_145520"/>
<comment type="similarity">
    <text evidence="1 6">Belongs to the glycosyl hydrolase 43 family.</text>
</comment>
<dbReference type="GO" id="GO:0005975">
    <property type="term" value="P:carbohydrate metabolic process"/>
    <property type="evidence" value="ECO:0007669"/>
    <property type="project" value="InterPro"/>
</dbReference>
<sequence>MPPKPLITHLYTADPSAHVFNNRLYIYPSHDRDTATSSNDNGDQYDMADYHVFSLPSLATSSSEEIAVTDHGTVLSTPDVPWASKQLWAPDAAERNGKFYLVFPARDHEGLFRIGVAVGESPEGPFVPEKRFWEGSYSIDPAVFVDDATDNNKDNDGDGKAAYVYFGGLWGGQLQCWVKSEESRDGGEEWVLDKDGKEPTGDGVPALFPRVARLSEDMLSFASPVRELQILDESGVPIAADDHDRRFFEAAWMHKYNGRYYFSYSTGDTHYLVYAVGDSPLGPFTYRGRILEPVLGWTTHHSIVEFEGKWWLFYHDCELSGGVSHLRNVKVREIGYDAEGSIHLVD</sequence>
<dbReference type="GO" id="GO:0004553">
    <property type="term" value="F:hydrolase activity, hydrolyzing O-glycosyl compounds"/>
    <property type="evidence" value="ECO:0007669"/>
    <property type="project" value="InterPro"/>
</dbReference>
<dbReference type="STRING" id="1036612.A0A1L9TUQ5"/>
<keyword evidence="2" id="KW-0732">Signal</keyword>
<evidence type="ECO:0000313" key="7">
    <source>
        <dbReference type="EMBL" id="OJJ63151.1"/>
    </source>
</evidence>
<dbReference type="RefSeq" id="XP_040706957.1">
    <property type="nucleotide sequence ID" value="XM_040841528.1"/>
</dbReference>
<dbReference type="Gene3D" id="2.115.10.20">
    <property type="entry name" value="Glycosyl hydrolase domain, family 43"/>
    <property type="match status" value="1"/>
</dbReference>
<evidence type="ECO:0000256" key="6">
    <source>
        <dbReference type="RuleBase" id="RU361187"/>
    </source>
</evidence>
<accession>A0A1L9TUQ5</accession>
<evidence type="ECO:0000256" key="5">
    <source>
        <dbReference type="PIRSR" id="PIRSR606710-2"/>
    </source>
</evidence>
<proteinExistence type="inferred from homology"/>
<dbReference type="Proteomes" id="UP000184356">
    <property type="component" value="Unassembled WGS sequence"/>
</dbReference>
<evidence type="ECO:0000256" key="3">
    <source>
        <dbReference type="ARBA" id="ARBA00022801"/>
    </source>
</evidence>
<protein>
    <recommendedName>
        <fullName evidence="9">Xylosidase/arabinosidase</fullName>
    </recommendedName>
</protein>
<dbReference type="AlphaFoldDB" id="A0A1L9TUQ5"/>
<evidence type="ECO:0000256" key="2">
    <source>
        <dbReference type="ARBA" id="ARBA00022729"/>
    </source>
</evidence>